<dbReference type="EnsemblMetazoa" id="OVOC7502.1">
    <property type="protein sequence ID" value="OVOC7502.1"/>
    <property type="gene ID" value="WBGene00244311"/>
</dbReference>
<dbReference type="EMBL" id="CMVM020000210">
    <property type="status" value="NOT_ANNOTATED_CDS"/>
    <property type="molecule type" value="Genomic_DNA"/>
</dbReference>
<sequence>MSRQETRKESSSSYLMRRNLQCLANTAEKTIEQAAESEEKKPPALLSYKKIIEWLVRQKSRIEKIVINGIISEANNLEIEWKKLLRSAEHDEWENDVKL</sequence>
<reference evidence="2" key="1">
    <citation type="submission" date="2013-10" db="EMBL/GenBank/DDBJ databases">
        <title>Genome sequencing of Onchocerca volvulus.</title>
        <authorList>
            <person name="Cotton J."/>
            <person name="Tsai J."/>
            <person name="Stanley E."/>
            <person name="Tracey A."/>
            <person name="Holroyd N."/>
            <person name="Lustigman S."/>
            <person name="Berriman M."/>
        </authorList>
    </citation>
    <scope>NUCLEOTIDE SEQUENCE</scope>
</reference>
<dbReference type="Proteomes" id="UP000024404">
    <property type="component" value="Unassembled WGS sequence"/>
</dbReference>
<accession>A0A8R1TXL1</accession>
<organism evidence="1 2">
    <name type="scientific">Onchocerca volvulus</name>
    <dbReference type="NCBI Taxonomy" id="6282"/>
    <lineage>
        <taxon>Eukaryota</taxon>
        <taxon>Metazoa</taxon>
        <taxon>Ecdysozoa</taxon>
        <taxon>Nematoda</taxon>
        <taxon>Chromadorea</taxon>
        <taxon>Rhabditida</taxon>
        <taxon>Spirurina</taxon>
        <taxon>Spiruromorpha</taxon>
        <taxon>Filarioidea</taxon>
        <taxon>Onchocercidae</taxon>
        <taxon>Onchocerca</taxon>
    </lineage>
</organism>
<evidence type="ECO:0000313" key="1">
    <source>
        <dbReference type="EnsemblMetazoa" id="OVOC7502.1"/>
    </source>
</evidence>
<dbReference type="OMA" id="HDEWEND"/>
<reference evidence="1" key="2">
    <citation type="submission" date="2022-06" db="UniProtKB">
        <authorList>
            <consortium name="EnsemblMetazoa"/>
        </authorList>
    </citation>
    <scope>IDENTIFICATION</scope>
</reference>
<name>A0A8R1TXL1_ONCVO</name>
<protein>
    <submittedName>
        <fullName evidence="1">Uncharacterized protein</fullName>
    </submittedName>
</protein>
<keyword evidence="2" id="KW-1185">Reference proteome</keyword>
<evidence type="ECO:0000313" key="2">
    <source>
        <dbReference type="Proteomes" id="UP000024404"/>
    </source>
</evidence>
<dbReference type="AlphaFoldDB" id="A0A8R1TXL1"/>
<proteinExistence type="predicted"/>